<reference evidence="2 3" key="1">
    <citation type="journal article" date="2020" name="Fungal Divers.">
        <title>Resolving the Mortierellaceae phylogeny through synthesis of multi-gene phylogenetics and phylogenomics.</title>
        <authorList>
            <person name="Vandepol N."/>
            <person name="Liber J."/>
            <person name="Desiro A."/>
            <person name="Na H."/>
            <person name="Kennedy M."/>
            <person name="Barry K."/>
            <person name="Grigoriev I.V."/>
            <person name="Miller A.N."/>
            <person name="O'Donnell K."/>
            <person name="Stajich J.E."/>
            <person name="Bonito G."/>
        </authorList>
    </citation>
    <scope>NUCLEOTIDE SEQUENCE [LARGE SCALE GENOMIC DNA]</scope>
    <source>
        <strain evidence="2 3">AD045</strain>
    </source>
</reference>
<keyword evidence="3" id="KW-1185">Reference proteome</keyword>
<dbReference type="EMBL" id="JAAAIM010000108">
    <property type="protein sequence ID" value="KAG0294724.1"/>
    <property type="molecule type" value="Genomic_DNA"/>
</dbReference>
<feature type="compositionally biased region" description="Polar residues" evidence="1">
    <location>
        <begin position="104"/>
        <end position="116"/>
    </location>
</feature>
<organism evidence="2 3">
    <name type="scientific">Linnemannia gamsii</name>
    <dbReference type="NCBI Taxonomy" id="64522"/>
    <lineage>
        <taxon>Eukaryota</taxon>
        <taxon>Fungi</taxon>
        <taxon>Fungi incertae sedis</taxon>
        <taxon>Mucoromycota</taxon>
        <taxon>Mortierellomycotina</taxon>
        <taxon>Mortierellomycetes</taxon>
        <taxon>Mortierellales</taxon>
        <taxon>Mortierellaceae</taxon>
        <taxon>Linnemannia</taxon>
    </lineage>
</organism>
<evidence type="ECO:0000313" key="2">
    <source>
        <dbReference type="EMBL" id="KAG0294724.1"/>
    </source>
</evidence>
<accession>A0ABQ7KBB4</accession>
<name>A0ABQ7KBB4_9FUNG</name>
<feature type="compositionally biased region" description="Low complexity" evidence="1">
    <location>
        <begin position="189"/>
        <end position="200"/>
    </location>
</feature>
<dbReference type="Proteomes" id="UP001194696">
    <property type="component" value="Unassembled WGS sequence"/>
</dbReference>
<feature type="region of interest" description="Disordered" evidence="1">
    <location>
        <begin position="104"/>
        <end position="126"/>
    </location>
</feature>
<feature type="region of interest" description="Disordered" evidence="1">
    <location>
        <begin position="185"/>
        <end position="206"/>
    </location>
</feature>
<feature type="region of interest" description="Disordered" evidence="1">
    <location>
        <begin position="298"/>
        <end position="325"/>
    </location>
</feature>
<protein>
    <submittedName>
        <fullName evidence="2">Uncharacterized protein</fullName>
    </submittedName>
</protein>
<evidence type="ECO:0000313" key="3">
    <source>
        <dbReference type="Proteomes" id="UP001194696"/>
    </source>
</evidence>
<proteinExistence type="predicted"/>
<evidence type="ECO:0000256" key="1">
    <source>
        <dbReference type="SAM" id="MobiDB-lite"/>
    </source>
</evidence>
<gene>
    <name evidence="2" type="ORF">BGZ96_000560</name>
</gene>
<sequence length="371" mass="39309">MPFHQPSSFHPHITWPFHQQQVAYGFETLDESQPQLSSSASTASSVLFSTPPNSLTDYIPMSNNGAAWWTADSTADSNLVVGQDMVSSEAQHGVHSVEQAVFEQPQQHASNGTETSPAGAKPMSGQFASLPFEDATAANSSIRMHRHYHAFPPSGAVVGPLTQTNVTPEMSSLTLQGQWTSQTLESHLQQPQQQPQQQQPLSSIPHMPPPFNLTALLRDLPLDVTAMTTPGGYTTTPVPSLPPLATATEVTSTRAGTVVSNASSGTTKHSPTAMARHIPVTRLFHSEPIIMPSSVDILSSSPLSQQPGEGGHGSGQNVSSISADRAAPVSEPFSSSLFAIHANLPLSPTPATVILGDVCIFKFPAAPAEFD</sequence>
<comment type="caution">
    <text evidence="2">The sequence shown here is derived from an EMBL/GenBank/DDBJ whole genome shotgun (WGS) entry which is preliminary data.</text>
</comment>